<evidence type="ECO:0000313" key="3">
    <source>
        <dbReference type="Proteomes" id="UP000304148"/>
    </source>
</evidence>
<dbReference type="InterPro" id="IPR026278">
    <property type="entry name" value="KhtT"/>
</dbReference>
<reference evidence="3" key="1">
    <citation type="submission" date="2018-08" db="EMBL/GenBank/DDBJ databases">
        <authorList>
            <person name="Chevrot R."/>
        </authorList>
    </citation>
    <scope>NUCLEOTIDE SEQUENCE [LARGE SCALE GENOMIC DNA]</scope>
</reference>
<feature type="domain" description="RCK C-terminal" evidence="1">
    <location>
        <begin position="81"/>
        <end position="165"/>
    </location>
</feature>
<organism evidence="2 3">
    <name type="scientific">Paenibacillus alvei</name>
    <name type="common">Bacillus alvei</name>
    <dbReference type="NCBI Taxonomy" id="44250"/>
    <lineage>
        <taxon>Bacteria</taxon>
        <taxon>Bacillati</taxon>
        <taxon>Bacillota</taxon>
        <taxon>Bacilli</taxon>
        <taxon>Bacillales</taxon>
        <taxon>Paenibacillaceae</taxon>
        <taxon>Paenibacillus</taxon>
    </lineage>
</organism>
<protein>
    <submittedName>
        <fullName evidence="2">K+/H+ antiporter for K+ efflux</fullName>
    </submittedName>
</protein>
<dbReference type="InterPro" id="IPR058776">
    <property type="entry name" value="KhtT-like_N"/>
</dbReference>
<dbReference type="SUPFAM" id="SSF116726">
    <property type="entry name" value="TrkA C-terminal domain-like"/>
    <property type="match status" value="1"/>
</dbReference>
<dbReference type="GO" id="GO:0006813">
    <property type="term" value="P:potassium ion transport"/>
    <property type="evidence" value="ECO:0007669"/>
    <property type="project" value="InterPro"/>
</dbReference>
<accession>A0A383RJZ9</accession>
<sequence length="166" mass="18488">MSGHMATIRETELPGIGKKYQMEAASGDKVVVVIHDDGRREVYHFEDDDPEQSISQVTLEDEEARQLASIIGGMSYKPKALDTIQVELDELVIEWCKVAPSFPCINKSIAELQIRQRTGATILAAIEKGKQYINPDPEVQLTPNMTLVIAGERKQIKQLKELLAQG</sequence>
<name>A0A383RJZ9_PAEAL</name>
<evidence type="ECO:0000259" key="1">
    <source>
        <dbReference type="PROSITE" id="PS51202"/>
    </source>
</evidence>
<dbReference type="InterPro" id="IPR006037">
    <property type="entry name" value="RCK_C"/>
</dbReference>
<dbReference type="AlphaFoldDB" id="A0A383RJZ9"/>
<dbReference type="GO" id="GO:0008324">
    <property type="term" value="F:monoatomic cation transmembrane transporter activity"/>
    <property type="evidence" value="ECO:0007669"/>
    <property type="project" value="InterPro"/>
</dbReference>
<dbReference type="InterPro" id="IPR050144">
    <property type="entry name" value="AAE_transporter"/>
</dbReference>
<gene>
    <name evidence="2" type="primary">khtT</name>
    <name evidence="2" type="ORF">PBLR_15260</name>
</gene>
<dbReference type="PANTHER" id="PTHR30445:SF8">
    <property type="entry name" value="K(+)_H(+) ANTIPORTER SUBUNIT KHTT"/>
    <property type="match status" value="1"/>
</dbReference>
<evidence type="ECO:0000313" key="2">
    <source>
        <dbReference type="EMBL" id="SYX86834.1"/>
    </source>
</evidence>
<dbReference type="Gene3D" id="3.30.70.1450">
    <property type="entry name" value="Regulator of K+ conductance, C-terminal domain"/>
    <property type="match status" value="1"/>
</dbReference>
<dbReference type="Pfam" id="PF25991">
    <property type="entry name" value="KhtT_N"/>
    <property type="match status" value="1"/>
</dbReference>
<dbReference type="InterPro" id="IPR036721">
    <property type="entry name" value="RCK_C_sf"/>
</dbReference>
<dbReference type="Proteomes" id="UP000304148">
    <property type="component" value="Chromosome"/>
</dbReference>
<dbReference type="PIRSF" id="PIRSF005028">
    <property type="entry name" value="KhtT"/>
    <property type="match status" value="1"/>
</dbReference>
<dbReference type="PANTHER" id="PTHR30445">
    <property type="entry name" value="K(+)_H(+) ANTIPORTER SUBUNIT KHTT"/>
    <property type="match status" value="1"/>
</dbReference>
<proteinExistence type="predicted"/>
<dbReference type="Pfam" id="PF02080">
    <property type="entry name" value="TrkA_C"/>
    <property type="match status" value="1"/>
</dbReference>
<dbReference type="PROSITE" id="PS51202">
    <property type="entry name" value="RCK_C"/>
    <property type="match status" value="1"/>
</dbReference>
<dbReference type="EMBL" id="LS992241">
    <property type="protein sequence ID" value="SYX86834.1"/>
    <property type="molecule type" value="Genomic_DNA"/>
</dbReference>